<dbReference type="SUPFAM" id="SSF90002">
    <property type="entry name" value="Hypothetical protein YjiA, C-terminal domain"/>
    <property type="match status" value="1"/>
</dbReference>
<evidence type="ECO:0000259" key="6">
    <source>
        <dbReference type="SMART" id="SM00833"/>
    </source>
</evidence>
<keyword evidence="8" id="KW-1185">Reference proteome</keyword>
<reference evidence="8" key="1">
    <citation type="submission" date="2016-07" db="EMBL/GenBank/DDBJ databases">
        <authorList>
            <person name="Florea S."/>
            <person name="Webb J.S."/>
            <person name="Jaromczyk J."/>
            <person name="Schardl C.L."/>
        </authorList>
    </citation>
    <scope>NUCLEOTIDE SEQUENCE [LARGE SCALE GENOMIC DNA]</scope>
    <source>
        <strain evidence="8">CY1</strain>
    </source>
</reference>
<protein>
    <recommendedName>
        <fullName evidence="6">CobW C-terminal domain-containing protein</fullName>
    </recommendedName>
</protein>
<comment type="catalytic activity">
    <reaction evidence="5">
        <text>GTP + H2O = GDP + phosphate + H(+)</text>
        <dbReference type="Rhea" id="RHEA:19669"/>
        <dbReference type="ChEBI" id="CHEBI:15377"/>
        <dbReference type="ChEBI" id="CHEBI:15378"/>
        <dbReference type="ChEBI" id="CHEBI:37565"/>
        <dbReference type="ChEBI" id="CHEBI:43474"/>
        <dbReference type="ChEBI" id="CHEBI:58189"/>
    </reaction>
    <physiologicalReaction direction="left-to-right" evidence="5">
        <dbReference type="Rhea" id="RHEA:19670"/>
    </physiologicalReaction>
</comment>
<dbReference type="Gene3D" id="3.30.1220.10">
    <property type="entry name" value="CobW-like, C-terminal domain"/>
    <property type="match status" value="1"/>
</dbReference>
<dbReference type="Pfam" id="PF07683">
    <property type="entry name" value="CobW_C"/>
    <property type="match status" value="1"/>
</dbReference>
<dbReference type="PANTHER" id="PTHR13748">
    <property type="entry name" value="COBW-RELATED"/>
    <property type="match status" value="1"/>
</dbReference>
<feature type="domain" description="CobW C-terminal" evidence="6">
    <location>
        <begin position="246"/>
        <end position="333"/>
    </location>
</feature>
<evidence type="ECO:0000313" key="7">
    <source>
        <dbReference type="EMBL" id="OPH52983.1"/>
    </source>
</evidence>
<keyword evidence="2" id="KW-0378">Hydrolase</keyword>
<evidence type="ECO:0000256" key="5">
    <source>
        <dbReference type="ARBA" id="ARBA00049117"/>
    </source>
</evidence>
<keyword evidence="3" id="KW-0143">Chaperone</keyword>
<dbReference type="GO" id="GO:0016787">
    <property type="term" value="F:hydrolase activity"/>
    <property type="evidence" value="ECO:0007669"/>
    <property type="project" value="UniProtKB-KW"/>
</dbReference>
<dbReference type="InterPro" id="IPR003495">
    <property type="entry name" value="CobW/HypB/UreG_nucleotide-bd"/>
</dbReference>
<name>A0A1V4HEN4_9BACL</name>
<keyword evidence="1" id="KW-0547">Nucleotide-binding</keyword>
<dbReference type="InterPro" id="IPR036627">
    <property type="entry name" value="CobW-likC_sf"/>
</dbReference>
<dbReference type="InterPro" id="IPR027417">
    <property type="entry name" value="P-loop_NTPase"/>
</dbReference>
<dbReference type="CDD" id="cd03112">
    <property type="entry name" value="CobW-like"/>
    <property type="match status" value="1"/>
</dbReference>
<dbReference type="PANTHER" id="PTHR13748:SF62">
    <property type="entry name" value="COBW DOMAIN-CONTAINING PROTEIN"/>
    <property type="match status" value="1"/>
</dbReference>
<dbReference type="GO" id="GO:0005737">
    <property type="term" value="C:cytoplasm"/>
    <property type="evidence" value="ECO:0007669"/>
    <property type="project" value="TreeGrafter"/>
</dbReference>
<sequence length="338" mass="37634">MSKVPVIVLSGFLGSGKTTLLLRMLQEASAFNLTPAVLMNELGKQDVDGHLLQQASPDVNLAKLLDGCICCSKKSEISDSVKQLLARKPDVILIELTGVANPEEIVDALTEPLLLSRVKLHKVITVLDAENVLDYNSIFASDRELVHTLRRQIEVADLLLLNKIDLVSDKQLTSIQKAIRKSNERSLLLPTTHSQFDLELVFSSLVSQEPAASQAPAFNRRLQFQARKPAQPPHEPSSHPASFSRIHTITLPIDEHFPLTQRIVDRYLAKWGAALLRAKGYLHLGPERESVLMQYAGKRVNWQPASFESAPYLVLIGLDLDIEALQADWHQRLTASRD</sequence>
<dbReference type="AlphaFoldDB" id="A0A1V4HEN4"/>
<dbReference type="InterPro" id="IPR011629">
    <property type="entry name" value="CobW-like_C"/>
</dbReference>
<organism evidence="7 8">
    <name type="scientific">Paenibacillus ferrarius</name>
    <dbReference type="NCBI Taxonomy" id="1469647"/>
    <lineage>
        <taxon>Bacteria</taxon>
        <taxon>Bacillati</taxon>
        <taxon>Bacillota</taxon>
        <taxon>Bacilli</taxon>
        <taxon>Bacillales</taxon>
        <taxon>Paenibacillaceae</taxon>
        <taxon>Paenibacillus</taxon>
    </lineage>
</organism>
<gene>
    <name evidence="7" type="ORF">BC351_32515</name>
</gene>
<evidence type="ECO:0000256" key="1">
    <source>
        <dbReference type="ARBA" id="ARBA00022741"/>
    </source>
</evidence>
<evidence type="ECO:0000256" key="2">
    <source>
        <dbReference type="ARBA" id="ARBA00022801"/>
    </source>
</evidence>
<dbReference type="Proteomes" id="UP000190626">
    <property type="component" value="Unassembled WGS sequence"/>
</dbReference>
<dbReference type="InterPro" id="IPR051316">
    <property type="entry name" value="Zinc-reg_GTPase_activator"/>
</dbReference>
<comment type="caution">
    <text evidence="7">The sequence shown here is derived from an EMBL/GenBank/DDBJ whole genome shotgun (WGS) entry which is preliminary data.</text>
</comment>
<dbReference type="RefSeq" id="WP_244209168.1">
    <property type="nucleotide sequence ID" value="NZ_MBTG01000025.1"/>
</dbReference>
<dbReference type="Gene3D" id="3.40.50.300">
    <property type="entry name" value="P-loop containing nucleotide triphosphate hydrolases"/>
    <property type="match status" value="1"/>
</dbReference>
<dbReference type="Pfam" id="PF02492">
    <property type="entry name" value="cobW"/>
    <property type="match status" value="1"/>
</dbReference>
<dbReference type="EMBL" id="MBTG01000025">
    <property type="protein sequence ID" value="OPH52983.1"/>
    <property type="molecule type" value="Genomic_DNA"/>
</dbReference>
<comment type="similarity">
    <text evidence="4">Belongs to the SIMIBI class G3E GTPase family. ZNG1 subfamily.</text>
</comment>
<dbReference type="STRING" id="1469647.BC351_32515"/>
<dbReference type="GO" id="GO:0000166">
    <property type="term" value="F:nucleotide binding"/>
    <property type="evidence" value="ECO:0007669"/>
    <property type="project" value="UniProtKB-KW"/>
</dbReference>
<proteinExistence type="inferred from homology"/>
<evidence type="ECO:0000256" key="3">
    <source>
        <dbReference type="ARBA" id="ARBA00023186"/>
    </source>
</evidence>
<evidence type="ECO:0000256" key="4">
    <source>
        <dbReference type="ARBA" id="ARBA00034320"/>
    </source>
</evidence>
<evidence type="ECO:0000313" key="8">
    <source>
        <dbReference type="Proteomes" id="UP000190626"/>
    </source>
</evidence>
<dbReference type="SMART" id="SM00833">
    <property type="entry name" value="CobW_C"/>
    <property type="match status" value="1"/>
</dbReference>
<accession>A0A1V4HEN4</accession>
<dbReference type="SUPFAM" id="SSF52540">
    <property type="entry name" value="P-loop containing nucleoside triphosphate hydrolases"/>
    <property type="match status" value="1"/>
</dbReference>